<gene>
    <name evidence="8" type="ORF">Ae201684_011977</name>
</gene>
<evidence type="ECO:0000256" key="3">
    <source>
        <dbReference type="ARBA" id="ARBA00022741"/>
    </source>
</evidence>
<keyword evidence="9" id="KW-1185">Reference proteome</keyword>
<dbReference type="InterPro" id="IPR000719">
    <property type="entry name" value="Prot_kinase_dom"/>
</dbReference>
<dbReference type="AlphaFoldDB" id="A0A6G0WT01"/>
<evidence type="ECO:0000256" key="6">
    <source>
        <dbReference type="SAM" id="Phobius"/>
    </source>
</evidence>
<evidence type="ECO:0000256" key="4">
    <source>
        <dbReference type="ARBA" id="ARBA00022777"/>
    </source>
</evidence>
<keyword evidence="6" id="KW-0812">Transmembrane</keyword>
<evidence type="ECO:0000256" key="1">
    <source>
        <dbReference type="ARBA" id="ARBA00022527"/>
    </source>
</evidence>
<dbReference type="PROSITE" id="PS50011">
    <property type="entry name" value="PROTEIN_KINASE_DOM"/>
    <property type="match status" value="1"/>
</dbReference>
<sequence length="304" mass="33857">MQRYTPEKPLATALYGQVLLCRDTVTGDLVAIKRMDMAAAASKTIVGSNRHISEDIAMEKHVHRALSAKGGHANVLRLRDDFQEAGYEHFVLDYCPGGELFDELDACGRFDVPTALGYFRQIFAGVRFMHARGYAHRDVSLENVLLDAKRQCFVCDFGLAAEADTLQSASVGKSFYMAPEVVSGTLYDPKRADVWSLGIVLFMMVTGAPLFGVANDIDSRFHFMEVKGLRALVKAWNLEIDAQVMSLLERMLVVKPKERMTMNDVANHPCVGGESTKKDKKSFGHTMKMLFRFKSSKIVDAPAY</sequence>
<evidence type="ECO:0000313" key="8">
    <source>
        <dbReference type="EMBL" id="KAF0730555.1"/>
    </source>
</evidence>
<evidence type="ECO:0000256" key="5">
    <source>
        <dbReference type="ARBA" id="ARBA00022840"/>
    </source>
</evidence>
<reference evidence="8 9" key="1">
    <citation type="submission" date="2019-07" db="EMBL/GenBank/DDBJ databases">
        <title>Genomics analysis of Aphanomyces spp. identifies a new class of oomycete effector associated with host adaptation.</title>
        <authorList>
            <person name="Gaulin E."/>
        </authorList>
    </citation>
    <scope>NUCLEOTIDE SEQUENCE [LARGE SCALE GENOMIC DNA]</scope>
    <source>
        <strain evidence="8 9">ATCC 201684</strain>
    </source>
</reference>
<dbReference type="GO" id="GO:0005737">
    <property type="term" value="C:cytoplasm"/>
    <property type="evidence" value="ECO:0007669"/>
    <property type="project" value="TreeGrafter"/>
</dbReference>
<keyword evidence="6" id="KW-0472">Membrane</keyword>
<keyword evidence="6" id="KW-1133">Transmembrane helix</keyword>
<dbReference type="InterPro" id="IPR011009">
    <property type="entry name" value="Kinase-like_dom_sf"/>
</dbReference>
<dbReference type="EMBL" id="VJMJ01000153">
    <property type="protein sequence ID" value="KAF0730555.1"/>
    <property type="molecule type" value="Genomic_DNA"/>
</dbReference>
<accession>A0A6G0WT01</accession>
<protein>
    <recommendedName>
        <fullName evidence="7">Protein kinase domain-containing protein</fullName>
    </recommendedName>
</protein>
<keyword evidence="4" id="KW-0418">Kinase</keyword>
<dbReference type="GO" id="GO:0004674">
    <property type="term" value="F:protein serine/threonine kinase activity"/>
    <property type="evidence" value="ECO:0007669"/>
    <property type="project" value="UniProtKB-KW"/>
</dbReference>
<keyword evidence="1" id="KW-0723">Serine/threonine-protein kinase</keyword>
<name>A0A6G0WT01_9STRA</name>
<dbReference type="Pfam" id="PF00069">
    <property type="entry name" value="Pkinase"/>
    <property type="match status" value="1"/>
</dbReference>
<dbReference type="GO" id="GO:0005524">
    <property type="term" value="F:ATP binding"/>
    <property type="evidence" value="ECO:0007669"/>
    <property type="project" value="UniProtKB-KW"/>
</dbReference>
<feature type="domain" description="Protein kinase" evidence="7">
    <location>
        <begin position="4"/>
        <end position="271"/>
    </location>
</feature>
<dbReference type="SUPFAM" id="SSF56112">
    <property type="entry name" value="Protein kinase-like (PK-like)"/>
    <property type="match status" value="1"/>
</dbReference>
<keyword evidence="5" id="KW-0067">ATP-binding</keyword>
<keyword evidence="2" id="KW-0808">Transferase</keyword>
<evidence type="ECO:0000259" key="7">
    <source>
        <dbReference type="PROSITE" id="PS50011"/>
    </source>
</evidence>
<organism evidence="8 9">
    <name type="scientific">Aphanomyces euteiches</name>
    <dbReference type="NCBI Taxonomy" id="100861"/>
    <lineage>
        <taxon>Eukaryota</taxon>
        <taxon>Sar</taxon>
        <taxon>Stramenopiles</taxon>
        <taxon>Oomycota</taxon>
        <taxon>Saprolegniomycetes</taxon>
        <taxon>Saprolegniales</taxon>
        <taxon>Verrucalvaceae</taxon>
        <taxon>Aphanomyces</taxon>
    </lineage>
</organism>
<dbReference type="Proteomes" id="UP000481153">
    <property type="component" value="Unassembled WGS sequence"/>
</dbReference>
<evidence type="ECO:0000313" key="9">
    <source>
        <dbReference type="Proteomes" id="UP000481153"/>
    </source>
</evidence>
<dbReference type="GO" id="GO:0035556">
    <property type="term" value="P:intracellular signal transduction"/>
    <property type="evidence" value="ECO:0007669"/>
    <property type="project" value="TreeGrafter"/>
</dbReference>
<evidence type="ECO:0000256" key="2">
    <source>
        <dbReference type="ARBA" id="ARBA00022679"/>
    </source>
</evidence>
<proteinExistence type="predicted"/>
<keyword evidence="3" id="KW-0547">Nucleotide-binding</keyword>
<dbReference type="VEuPathDB" id="FungiDB:AeMF1_002554"/>
<comment type="caution">
    <text evidence="8">The sequence shown here is derived from an EMBL/GenBank/DDBJ whole genome shotgun (WGS) entry which is preliminary data.</text>
</comment>
<feature type="transmembrane region" description="Helical" evidence="6">
    <location>
        <begin position="194"/>
        <end position="214"/>
    </location>
</feature>
<dbReference type="FunFam" id="1.10.510.10:FF:000571">
    <property type="entry name" value="Maternal embryonic leucine zipper kinase"/>
    <property type="match status" value="1"/>
</dbReference>
<dbReference type="Gene3D" id="1.10.510.10">
    <property type="entry name" value="Transferase(Phosphotransferase) domain 1"/>
    <property type="match status" value="1"/>
</dbReference>
<dbReference type="PANTHER" id="PTHR24346">
    <property type="entry name" value="MAP/MICROTUBULE AFFINITY-REGULATING KINASE"/>
    <property type="match status" value="1"/>
</dbReference>
<dbReference type="PANTHER" id="PTHR24346:SF82">
    <property type="entry name" value="KP78A-RELATED"/>
    <property type="match status" value="1"/>
</dbReference>